<protein>
    <submittedName>
        <fullName evidence="2">Phage gp6-like head-tail connector family protein</fullName>
    </submittedName>
</protein>
<name>A0A0D0SJG4_STAGA</name>
<dbReference type="Proteomes" id="UP000255277">
    <property type="component" value="Unassembled WGS sequence"/>
</dbReference>
<evidence type="ECO:0000313" key="3">
    <source>
        <dbReference type="Proteomes" id="UP000255277"/>
    </source>
</evidence>
<dbReference type="NCBIfam" id="TIGR01560">
    <property type="entry name" value="put_DNA_pack"/>
    <property type="match status" value="1"/>
</dbReference>
<dbReference type="InterPro" id="IPR021146">
    <property type="entry name" value="Phage_gp6-like_head-tail"/>
</dbReference>
<reference evidence="1 4" key="2">
    <citation type="submission" date="2019-07" db="EMBL/GenBank/DDBJ databases">
        <title>Whole genome shotgun sequence of Staphylococcus gallinarum NBRC 109767.</title>
        <authorList>
            <person name="Hosoyama A."/>
            <person name="Uohara A."/>
            <person name="Ohji S."/>
            <person name="Ichikawa N."/>
        </authorList>
    </citation>
    <scope>NUCLEOTIDE SEQUENCE [LARGE SCALE GENOMIC DNA]</scope>
    <source>
        <strain evidence="1 4">NBRC 109767</strain>
    </source>
</reference>
<keyword evidence="4" id="KW-1185">Reference proteome</keyword>
<evidence type="ECO:0000313" key="4">
    <source>
        <dbReference type="Proteomes" id="UP000321057"/>
    </source>
</evidence>
<dbReference type="Pfam" id="PF05135">
    <property type="entry name" value="Phage_connect_1"/>
    <property type="match status" value="1"/>
</dbReference>
<dbReference type="InterPro" id="IPR006450">
    <property type="entry name" value="Phage_HK97_gp6-like"/>
</dbReference>
<dbReference type="OrthoDB" id="2408643at2"/>
<dbReference type="EMBL" id="BKAX01000016">
    <property type="protein sequence ID" value="GEQ07010.1"/>
    <property type="molecule type" value="Genomic_DNA"/>
</dbReference>
<reference evidence="2 3" key="1">
    <citation type="submission" date="2018-06" db="EMBL/GenBank/DDBJ databases">
        <authorList>
            <consortium name="Pathogen Informatics"/>
            <person name="Doyle S."/>
        </authorList>
    </citation>
    <scope>NUCLEOTIDE SEQUENCE [LARGE SCALE GENOMIC DNA]</scope>
    <source>
        <strain evidence="2 3">NCTC12195</strain>
    </source>
</reference>
<dbReference type="Proteomes" id="UP000321057">
    <property type="component" value="Unassembled WGS sequence"/>
</dbReference>
<proteinExistence type="predicted"/>
<dbReference type="Gene3D" id="1.10.3230.30">
    <property type="entry name" value="Phage gp6-like head-tail connector protein"/>
    <property type="match status" value="1"/>
</dbReference>
<dbReference type="EMBL" id="UHDK01000001">
    <property type="protein sequence ID" value="SUM34034.1"/>
    <property type="molecule type" value="Genomic_DNA"/>
</dbReference>
<dbReference type="CDD" id="cd08054">
    <property type="entry name" value="gp6"/>
    <property type="match status" value="1"/>
</dbReference>
<evidence type="ECO:0000313" key="1">
    <source>
        <dbReference type="EMBL" id="GEQ07010.1"/>
    </source>
</evidence>
<sequence length="99" mass="11802">MTLEQLKLHMHVTHSMEDPLIEMYMRWAESEIKDSVYPDDDTRNEEFFKDNSIFERGVFLLTSHYFQNRYAYSDIDYHDVPDGVLGAIQKLRGAYPYES</sequence>
<dbReference type="STRING" id="1293.SH09_13375"/>
<accession>A0A0D0SJG4</accession>
<evidence type="ECO:0000313" key="2">
    <source>
        <dbReference type="EMBL" id="SUM34034.1"/>
    </source>
</evidence>
<organism evidence="2 3">
    <name type="scientific">Staphylococcus gallinarum</name>
    <dbReference type="NCBI Taxonomy" id="1293"/>
    <lineage>
        <taxon>Bacteria</taxon>
        <taxon>Bacillati</taxon>
        <taxon>Bacillota</taxon>
        <taxon>Bacilli</taxon>
        <taxon>Bacillales</taxon>
        <taxon>Staphylococcaceae</taxon>
        <taxon>Staphylococcus</taxon>
    </lineage>
</organism>
<dbReference type="RefSeq" id="WP_042740120.1">
    <property type="nucleotide sequence ID" value="NZ_BKAX01000016.1"/>
</dbReference>
<dbReference type="AlphaFoldDB" id="A0A0D0SJG4"/>
<gene>
    <name evidence="2" type="ORF">NCTC12195_03542</name>
    <name evidence="1" type="ORF">SGA02_28380</name>
</gene>